<dbReference type="InterPro" id="IPR007627">
    <property type="entry name" value="RNA_pol_sigma70_r2"/>
</dbReference>
<dbReference type="SUPFAM" id="SSF88946">
    <property type="entry name" value="Sigma2 domain of RNA polymerase sigma factors"/>
    <property type="match status" value="1"/>
</dbReference>
<dbReference type="InterPro" id="IPR013325">
    <property type="entry name" value="RNA_pol_sigma_r2"/>
</dbReference>
<dbReference type="AlphaFoldDB" id="A0A428YV48"/>
<dbReference type="EMBL" id="QHKI01000054">
    <property type="protein sequence ID" value="RSM73657.1"/>
    <property type="molecule type" value="Genomic_DNA"/>
</dbReference>
<dbReference type="GO" id="GO:0003700">
    <property type="term" value="F:DNA-binding transcription factor activity"/>
    <property type="evidence" value="ECO:0007669"/>
    <property type="project" value="InterPro"/>
</dbReference>
<comment type="caution">
    <text evidence="2">The sequence shown here is derived from an EMBL/GenBank/DDBJ whole genome shotgun (WGS) entry which is preliminary data.</text>
</comment>
<dbReference type="Pfam" id="PF04542">
    <property type="entry name" value="Sigma70_r2"/>
    <property type="match status" value="1"/>
</dbReference>
<reference evidence="2 3" key="1">
    <citation type="submission" date="2018-05" db="EMBL/GenBank/DDBJ databases">
        <title>Evolution of GPA BGCs.</title>
        <authorList>
            <person name="Waglechner N."/>
            <person name="Wright G.D."/>
        </authorList>
    </citation>
    <scope>NUCLEOTIDE SEQUENCE [LARGE SCALE GENOMIC DNA]</scope>
    <source>
        <strain evidence="2 3">A82846</strain>
    </source>
</reference>
<proteinExistence type="predicted"/>
<protein>
    <recommendedName>
        <fullName evidence="1">RNA polymerase sigma-70 region 2 domain-containing protein</fullName>
    </recommendedName>
</protein>
<evidence type="ECO:0000313" key="2">
    <source>
        <dbReference type="EMBL" id="RSM73657.1"/>
    </source>
</evidence>
<organism evidence="2 3">
    <name type="scientific">Kibdelosporangium aridum</name>
    <dbReference type="NCBI Taxonomy" id="2030"/>
    <lineage>
        <taxon>Bacteria</taxon>
        <taxon>Bacillati</taxon>
        <taxon>Actinomycetota</taxon>
        <taxon>Actinomycetes</taxon>
        <taxon>Pseudonocardiales</taxon>
        <taxon>Pseudonocardiaceae</taxon>
        <taxon>Kibdelosporangium</taxon>
    </lineage>
</organism>
<dbReference type="Proteomes" id="UP000287547">
    <property type="component" value="Unassembled WGS sequence"/>
</dbReference>
<dbReference type="Gene3D" id="1.10.10.10">
    <property type="entry name" value="Winged helix-like DNA-binding domain superfamily/Winged helix DNA-binding domain"/>
    <property type="match status" value="1"/>
</dbReference>
<dbReference type="InterPro" id="IPR036388">
    <property type="entry name" value="WH-like_DNA-bd_sf"/>
</dbReference>
<accession>A0A428YV48</accession>
<gene>
    <name evidence="2" type="ORF">DMH04_40875</name>
</gene>
<evidence type="ECO:0000259" key="1">
    <source>
        <dbReference type="Pfam" id="PF04542"/>
    </source>
</evidence>
<feature type="domain" description="RNA polymerase sigma-70 region 2" evidence="1">
    <location>
        <begin position="84"/>
        <end position="145"/>
    </location>
</feature>
<dbReference type="GO" id="GO:0006352">
    <property type="term" value="P:DNA-templated transcription initiation"/>
    <property type="evidence" value="ECO:0007669"/>
    <property type="project" value="InterPro"/>
</dbReference>
<dbReference type="OrthoDB" id="3682981at2"/>
<evidence type="ECO:0000313" key="3">
    <source>
        <dbReference type="Proteomes" id="UP000287547"/>
    </source>
</evidence>
<sequence>MLGTICAGSPLFRSHITATTVDRPRPADEPTVTRKGRQRGRNAIREKYLRAYLKPAVWSKFPRVMAKKRYSQAPDDSYWQECVRLRPSLLRIAAWRCQGLLDPEDIVQEAFLRGAEAGNLELRWLRPFLVTVIFRLCVDEARRRAVVERLGSHRRLLPPPAEDPAETACDRAEARWLAVRSKDLSPSDRRLLSLLTSGCARKEIADELGTTPQGMYSAVHRLRRRISPVGSRRT</sequence>
<name>A0A428YV48_KIBAR</name>
<dbReference type="Gene3D" id="1.10.1740.10">
    <property type="match status" value="1"/>
</dbReference>